<dbReference type="STRING" id="1612308.SAMN05444581_102263"/>
<evidence type="ECO:0000256" key="1">
    <source>
        <dbReference type="SAM" id="SignalP"/>
    </source>
</evidence>
<dbReference type="RefSeq" id="WP_139223509.1">
    <property type="nucleotide sequence ID" value="NZ_FOSN01000002.1"/>
</dbReference>
<keyword evidence="3" id="KW-1185">Reference proteome</keyword>
<evidence type="ECO:0000313" key="2">
    <source>
        <dbReference type="EMBL" id="SFK12848.1"/>
    </source>
</evidence>
<reference evidence="2 3" key="1">
    <citation type="submission" date="2016-10" db="EMBL/GenBank/DDBJ databases">
        <authorList>
            <person name="de Groot N.N."/>
        </authorList>
    </citation>
    <scope>NUCLEOTIDE SEQUENCE [LARGE SCALE GENOMIC DNA]</scope>
    <source>
        <strain evidence="2 3">NE2</strain>
    </source>
</reference>
<gene>
    <name evidence="2" type="ORF">SAMN05444581_102263</name>
</gene>
<feature type="signal peptide" evidence="1">
    <location>
        <begin position="1"/>
        <end position="26"/>
    </location>
</feature>
<keyword evidence="1" id="KW-0732">Signal</keyword>
<organism evidence="2 3">
    <name type="scientific">Methylocapsa palsarum</name>
    <dbReference type="NCBI Taxonomy" id="1612308"/>
    <lineage>
        <taxon>Bacteria</taxon>
        <taxon>Pseudomonadati</taxon>
        <taxon>Pseudomonadota</taxon>
        <taxon>Alphaproteobacteria</taxon>
        <taxon>Hyphomicrobiales</taxon>
        <taxon>Beijerinckiaceae</taxon>
        <taxon>Methylocapsa</taxon>
    </lineage>
</organism>
<accession>A0A1I3WZE6</accession>
<dbReference type="AlphaFoldDB" id="A0A1I3WZE6"/>
<dbReference type="EMBL" id="FOSN01000002">
    <property type="protein sequence ID" value="SFK12848.1"/>
    <property type="molecule type" value="Genomic_DNA"/>
</dbReference>
<dbReference type="Proteomes" id="UP000198755">
    <property type="component" value="Unassembled WGS sequence"/>
</dbReference>
<feature type="chain" id="PRO_5011583911" evidence="1">
    <location>
        <begin position="27"/>
        <end position="129"/>
    </location>
</feature>
<proteinExistence type="predicted"/>
<sequence>MNPVRLSRLFASALAAASLLPGMALATSGRSGADNHDGVYAVDVVTRQGACDRSYRWTIAVSGGRVRSTGDALMQASGSIDKNGVVALTFRRDNDFARAAGRVKGSTGSGAWSSPTLQCGGSWRATRLG</sequence>
<evidence type="ECO:0000313" key="3">
    <source>
        <dbReference type="Proteomes" id="UP000198755"/>
    </source>
</evidence>
<dbReference type="OrthoDB" id="8236492at2"/>
<name>A0A1I3WZE6_9HYPH</name>
<protein>
    <submittedName>
        <fullName evidence="2">Uncharacterized protein</fullName>
    </submittedName>
</protein>